<feature type="compositionally biased region" description="Basic and acidic residues" evidence="10">
    <location>
        <begin position="126"/>
        <end position="145"/>
    </location>
</feature>
<evidence type="ECO:0000256" key="7">
    <source>
        <dbReference type="ARBA" id="ARBA00022927"/>
    </source>
</evidence>
<comment type="subcellular location">
    <subcellularLocation>
        <location evidence="1">Cell inner membrane</location>
        <topology evidence="1">Single-pass membrane protein</topology>
        <orientation evidence="1">Periplasmic side</orientation>
    </subcellularLocation>
</comment>
<dbReference type="GO" id="GO:0055085">
    <property type="term" value="P:transmembrane transport"/>
    <property type="evidence" value="ECO:0007669"/>
    <property type="project" value="InterPro"/>
</dbReference>
<evidence type="ECO:0000256" key="6">
    <source>
        <dbReference type="ARBA" id="ARBA00022692"/>
    </source>
</evidence>
<protein>
    <submittedName>
        <fullName evidence="13">Protein TonB</fullName>
    </submittedName>
</protein>
<dbReference type="PANTHER" id="PTHR33446">
    <property type="entry name" value="PROTEIN TONB-RELATED"/>
    <property type="match status" value="1"/>
</dbReference>
<evidence type="ECO:0000256" key="11">
    <source>
        <dbReference type="SAM" id="Phobius"/>
    </source>
</evidence>
<evidence type="ECO:0000256" key="8">
    <source>
        <dbReference type="ARBA" id="ARBA00022989"/>
    </source>
</evidence>
<dbReference type="NCBIfam" id="TIGR01352">
    <property type="entry name" value="tonB_Cterm"/>
    <property type="match status" value="1"/>
</dbReference>
<dbReference type="PANTHER" id="PTHR33446:SF2">
    <property type="entry name" value="PROTEIN TONB"/>
    <property type="match status" value="1"/>
</dbReference>
<evidence type="ECO:0000256" key="10">
    <source>
        <dbReference type="SAM" id="MobiDB-lite"/>
    </source>
</evidence>
<evidence type="ECO:0000256" key="3">
    <source>
        <dbReference type="ARBA" id="ARBA00022448"/>
    </source>
</evidence>
<dbReference type="InterPro" id="IPR037682">
    <property type="entry name" value="TonB_C"/>
</dbReference>
<comment type="similarity">
    <text evidence="2">Belongs to the TonB family.</text>
</comment>
<dbReference type="GO" id="GO:0031992">
    <property type="term" value="F:energy transducer activity"/>
    <property type="evidence" value="ECO:0007669"/>
    <property type="project" value="TreeGrafter"/>
</dbReference>
<feature type="domain" description="TonB C-terminal" evidence="12">
    <location>
        <begin position="212"/>
        <end position="302"/>
    </location>
</feature>
<keyword evidence="8 11" id="KW-1133">Transmembrane helix</keyword>
<feature type="transmembrane region" description="Helical" evidence="11">
    <location>
        <begin position="26"/>
        <end position="47"/>
    </location>
</feature>
<dbReference type="RefSeq" id="WP_102524959.1">
    <property type="nucleotide sequence ID" value="NZ_LT960612.1"/>
</dbReference>
<evidence type="ECO:0000256" key="2">
    <source>
        <dbReference type="ARBA" id="ARBA00006555"/>
    </source>
</evidence>
<keyword evidence="9 11" id="KW-0472">Membrane</keyword>
<proteinExistence type="inferred from homology"/>
<evidence type="ECO:0000256" key="4">
    <source>
        <dbReference type="ARBA" id="ARBA00022475"/>
    </source>
</evidence>
<feature type="compositionally biased region" description="Basic and acidic residues" evidence="10">
    <location>
        <begin position="152"/>
        <end position="166"/>
    </location>
</feature>
<dbReference type="PROSITE" id="PS52015">
    <property type="entry name" value="TONB_CTD"/>
    <property type="match status" value="1"/>
</dbReference>
<dbReference type="GO" id="GO:0015031">
    <property type="term" value="P:protein transport"/>
    <property type="evidence" value="ECO:0007669"/>
    <property type="project" value="UniProtKB-KW"/>
</dbReference>
<keyword evidence="3" id="KW-0813">Transport</keyword>
<dbReference type="GO" id="GO:0098797">
    <property type="term" value="C:plasma membrane protein complex"/>
    <property type="evidence" value="ECO:0007669"/>
    <property type="project" value="TreeGrafter"/>
</dbReference>
<feature type="region of interest" description="Disordered" evidence="10">
    <location>
        <begin position="124"/>
        <end position="174"/>
    </location>
</feature>
<dbReference type="SUPFAM" id="SSF74653">
    <property type="entry name" value="TolA/TonB C-terminal domain"/>
    <property type="match status" value="1"/>
</dbReference>
<dbReference type="Proteomes" id="UP000235828">
    <property type="component" value="Chromosome B"/>
</dbReference>
<accession>A0A2N8ZLK9</accession>
<dbReference type="OrthoDB" id="6077935at2"/>
<keyword evidence="4" id="KW-1003">Cell membrane</keyword>
<evidence type="ECO:0000256" key="5">
    <source>
        <dbReference type="ARBA" id="ARBA00022519"/>
    </source>
</evidence>
<dbReference type="AlphaFoldDB" id="A0A2N8ZLK9"/>
<evidence type="ECO:0000256" key="9">
    <source>
        <dbReference type="ARBA" id="ARBA00023136"/>
    </source>
</evidence>
<reference evidence="13 14" key="1">
    <citation type="submission" date="2017-10" db="EMBL/GenBank/DDBJ databases">
        <authorList>
            <person name="Banno H."/>
            <person name="Chua N.-H."/>
        </authorList>
    </citation>
    <scope>NUCLEOTIDE SEQUENCE [LARGE SCALE GENOMIC DNA]</scope>
    <source>
        <strain evidence="13">Vibrio tapetis CECT4600</strain>
    </source>
</reference>
<organism evidence="13 14">
    <name type="scientific">Vibrio tapetis subsp. tapetis</name>
    <dbReference type="NCBI Taxonomy" id="1671868"/>
    <lineage>
        <taxon>Bacteria</taxon>
        <taxon>Pseudomonadati</taxon>
        <taxon>Pseudomonadota</taxon>
        <taxon>Gammaproteobacteria</taxon>
        <taxon>Vibrionales</taxon>
        <taxon>Vibrionaceae</taxon>
        <taxon>Vibrio</taxon>
    </lineage>
</organism>
<evidence type="ECO:0000259" key="12">
    <source>
        <dbReference type="PROSITE" id="PS52015"/>
    </source>
</evidence>
<dbReference type="InterPro" id="IPR051045">
    <property type="entry name" value="TonB-dependent_transducer"/>
</dbReference>
<keyword evidence="7" id="KW-0653">Protein transport</keyword>
<keyword evidence="14" id="KW-1185">Reference proteome</keyword>
<dbReference type="InterPro" id="IPR006260">
    <property type="entry name" value="TonB/TolA_C"/>
</dbReference>
<dbReference type="Pfam" id="PF03544">
    <property type="entry name" value="TonB_C"/>
    <property type="match status" value="1"/>
</dbReference>
<dbReference type="EMBL" id="LT960612">
    <property type="protein sequence ID" value="SON52794.1"/>
    <property type="molecule type" value="Genomic_DNA"/>
</dbReference>
<dbReference type="KEGG" id="vta:B1183"/>
<evidence type="ECO:0000313" key="13">
    <source>
        <dbReference type="EMBL" id="SON52794.1"/>
    </source>
</evidence>
<keyword evidence="6 11" id="KW-0812">Transmembrane</keyword>
<gene>
    <name evidence="13" type="ORF">VTAP4600_B1183</name>
</gene>
<sequence length="302" mass="33725">MSYFHQRENHFAQRTSQVNTDGSRRWFFVGMTSSLALHVGFAIAYFWTPNHNYQPPPAAAPIAVSLVAPLSAPNKKVNDLPPEPDQQATIARIPTPMEPPAEKQEIVVQKPKLIAAEANKPSQFKTIDKLEPKKVTTEPKQEPEPIAKQPKTKAEKIKPLPKKTEDQTPDPVQSVAKQATSIPTIEVSKQSRQVSALQTGQLSEQGKIARLNWKQVLHAHLEREKRYPRKAKRMRKQGSPVIRFTLDRKGNVLAVSLVKSSGTASLDNEALDLAYRAQPLPVPPKIIPDNELTLKLPINFSM</sequence>
<keyword evidence="5" id="KW-0997">Cell inner membrane</keyword>
<evidence type="ECO:0000313" key="14">
    <source>
        <dbReference type="Proteomes" id="UP000235828"/>
    </source>
</evidence>
<name>A0A2N8ZLK9_9VIBR</name>
<dbReference type="Gene3D" id="3.30.1150.10">
    <property type="match status" value="1"/>
</dbReference>
<evidence type="ECO:0000256" key="1">
    <source>
        <dbReference type="ARBA" id="ARBA00004383"/>
    </source>
</evidence>